<evidence type="ECO:0000256" key="1">
    <source>
        <dbReference type="SAM" id="Coils"/>
    </source>
</evidence>
<reference evidence="2" key="2">
    <citation type="journal article" date="2021" name="PeerJ">
        <title>Extensive microbial diversity within the chicken gut microbiome revealed by metagenomics and culture.</title>
        <authorList>
            <person name="Gilroy R."/>
            <person name="Ravi A."/>
            <person name="Getino M."/>
            <person name="Pursley I."/>
            <person name="Horton D.L."/>
            <person name="Alikhan N.F."/>
            <person name="Baker D."/>
            <person name="Gharbi K."/>
            <person name="Hall N."/>
            <person name="Watson M."/>
            <person name="Adriaenssens E.M."/>
            <person name="Foster-Nyarko E."/>
            <person name="Jarju S."/>
            <person name="Secka A."/>
            <person name="Antonio M."/>
            <person name="Oren A."/>
            <person name="Chaudhuri R.R."/>
            <person name="La Ragione R."/>
            <person name="Hildebrand F."/>
            <person name="Pallen M.J."/>
        </authorList>
    </citation>
    <scope>NUCLEOTIDE SEQUENCE</scope>
    <source>
        <strain evidence="2">D5-748</strain>
    </source>
</reference>
<reference evidence="2" key="1">
    <citation type="submission" date="2020-10" db="EMBL/GenBank/DDBJ databases">
        <authorList>
            <person name="Gilroy R."/>
        </authorList>
    </citation>
    <scope>NUCLEOTIDE SEQUENCE</scope>
    <source>
        <strain evidence="2">D5-748</strain>
    </source>
</reference>
<dbReference type="InterPro" id="IPR007060">
    <property type="entry name" value="FtsL/DivIC"/>
</dbReference>
<evidence type="ECO:0000313" key="3">
    <source>
        <dbReference type="Proteomes" id="UP000823619"/>
    </source>
</evidence>
<proteinExistence type="predicted"/>
<dbReference type="EMBL" id="JADIMO010000040">
    <property type="protein sequence ID" value="MBO8444772.1"/>
    <property type="molecule type" value="Genomic_DNA"/>
</dbReference>
<comment type="caution">
    <text evidence="2">The sequence shown here is derived from an EMBL/GenBank/DDBJ whole genome shotgun (WGS) entry which is preliminary data.</text>
</comment>
<organism evidence="2 3">
    <name type="scientific">Candidatus Cryptobacteroides merdavium</name>
    <dbReference type="NCBI Taxonomy" id="2840769"/>
    <lineage>
        <taxon>Bacteria</taxon>
        <taxon>Pseudomonadati</taxon>
        <taxon>Bacteroidota</taxon>
        <taxon>Bacteroidia</taxon>
        <taxon>Bacteroidales</taxon>
        <taxon>Candidatus Cryptobacteroides</taxon>
    </lineage>
</organism>
<evidence type="ECO:0000313" key="2">
    <source>
        <dbReference type="EMBL" id="MBO8444772.1"/>
    </source>
</evidence>
<protein>
    <submittedName>
        <fullName evidence="2">Septum formation initiator family protein</fullName>
    </submittedName>
</protein>
<dbReference type="AlphaFoldDB" id="A0A9D9ECG6"/>
<sequence length="82" mass="9955">MWSTSIFLLLMIFWPGNNVIRWVGARIEISRQEKQIREYNRQIRQMDERIRMLTSDRDTLEKFAREQFNFAEPGDDVYIIGD</sequence>
<dbReference type="Pfam" id="PF04977">
    <property type="entry name" value="DivIC"/>
    <property type="match status" value="1"/>
</dbReference>
<accession>A0A9D9ECG6</accession>
<name>A0A9D9ECG6_9BACT</name>
<feature type="coiled-coil region" evidence="1">
    <location>
        <begin position="29"/>
        <end position="56"/>
    </location>
</feature>
<dbReference type="Proteomes" id="UP000823619">
    <property type="component" value="Unassembled WGS sequence"/>
</dbReference>
<keyword evidence="1" id="KW-0175">Coiled coil</keyword>
<gene>
    <name evidence="2" type="ORF">IAC23_03630</name>
</gene>